<evidence type="ECO:0000256" key="5">
    <source>
        <dbReference type="ARBA" id="ARBA00022989"/>
    </source>
</evidence>
<evidence type="ECO:0000313" key="9">
    <source>
        <dbReference type="EMBL" id="VFQ42725.1"/>
    </source>
</evidence>
<dbReference type="InterPro" id="IPR002123">
    <property type="entry name" value="Plipid/glycerol_acylTrfase"/>
</dbReference>
<evidence type="ECO:0000256" key="7">
    <source>
        <dbReference type="SAM" id="Phobius"/>
    </source>
</evidence>
<reference evidence="9 10" key="1">
    <citation type="submission" date="2019-03" db="EMBL/GenBank/DDBJ databases">
        <authorList>
            <person name="Nijsse B."/>
        </authorList>
    </citation>
    <scope>NUCLEOTIDE SEQUENCE [LARGE SCALE GENOMIC DNA]</scope>
    <source>
        <strain evidence="9">Desulfoluna butyratoxydans MSL71</strain>
    </source>
</reference>
<dbReference type="InterPro" id="IPR011701">
    <property type="entry name" value="MFS"/>
</dbReference>
<dbReference type="SMART" id="SM00563">
    <property type="entry name" value="PlsC"/>
    <property type="match status" value="1"/>
</dbReference>
<dbReference type="Pfam" id="PF01553">
    <property type="entry name" value="Acyltransferase"/>
    <property type="match status" value="1"/>
</dbReference>
<feature type="transmembrane region" description="Helical" evidence="7">
    <location>
        <begin position="336"/>
        <end position="358"/>
    </location>
</feature>
<dbReference type="CDD" id="cd07989">
    <property type="entry name" value="LPLAT_AGPAT-like"/>
    <property type="match status" value="1"/>
</dbReference>
<feature type="transmembrane region" description="Helical" evidence="7">
    <location>
        <begin position="175"/>
        <end position="192"/>
    </location>
</feature>
<dbReference type="Proteomes" id="UP000507962">
    <property type="component" value="Unassembled WGS sequence"/>
</dbReference>
<keyword evidence="2" id="KW-0813">Transport</keyword>
<name>A0A4U8YGX6_9BACT</name>
<evidence type="ECO:0000259" key="8">
    <source>
        <dbReference type="SMART" id="SM00563"/>
    </source>
</evidence>
<keyword evidence="3" id="KW-1003">Cell membrane</keyword>
<keyword evidence="9" id="KW-0808">Transferase</keyword>
<feature type="transmembrane region" description="Helical" evidence="7">
    <location>
        <begin position="95"/>
        <end position="128"/>
    </location>
</feature>
<feature type="transmembrane region" description="Helical" evidence="7">
    <location>
        <begin position="227"/>
        <end position="251"/>
    </location>
</feature>
<organism evidence="9 10">
    <name type="scientific">Desulfoluna butyratoxydans</name>
    <dbReference type="NCBI Taxonomy" id="231438"/>
    <lineage>
        <taxon>Bacteria</taxon>
        <taxon>Pseudomonadati</taxon>
        <taxon>Thermodesulfobacteriota</taxon>
        <taxon>Desulfobacteria</taxon>
        <taxon>Desulfobacterales</taxon>
        <taxon>Desulfolunaceae</taxon>
        <taxon>Desulfoluna</taxon>
    </lineage>
</organism>
<dbReference type="RefSeq" id="WP_180136947.1">
    <property type="nucleotide sequence ID" value="NZ_CAADHO010000001.1"/>
</dbReference>
<proteinExistence type="predicted"/>
<feature type="transmembrane region" description="Helical" evidence="7">
    <location>
        <begin position="294"/>
        <end position="316"/>
    </location>
</feature>
<protein>
    <submittedName>
        <fullName evidence="9">Phospholipid/glycerol acyltransferase</fullName>
    </submittedName>
</protein>
<feature type="transmembrane region" description="Helical" evidence="7">
    <location>
        <begin position="149"/>
        <end position="169"/>
    </location>
</feature>
<keyword evidence="6 7" id="KW-0472">Membrane</keyword>
<evidence type="ECO:0000256" key="1">
    <source>
        <dbReference type="ARBA" id="ARBA00004651"/>
    </source>
</evidence>
<keyword evidence="10" id="KW-1185">Reference proteome</keyword>
<feature type="transmembrane region" description="Helical" evidence="7">
    <location>
        <begin position="370"/>
        <end position="394"/>
    </location>
</feature>
<feature type="transmembrane region" description="Helical" evidence="7">
    <location>
        <begin position="20"/>
        <end position="42"/>
    </location>
</feature>
<dbReference type="GO" id="GO:0022857">
    <property type="term" value="F:transmembrane transporter activity"/>
    <property type="evidence" value="ECO:0007669"/>
    <property type="project" value="InterPro"/>
</dbReference>
<dbReference type="AlphaFoldDB" id="A0A4U8YGX6"/>
<dbReference type="Gene3D" id="1.20.1250.20">
    <property type="entry name" value="MFS general substrate transporter like domains"/>
    <property type="match status" value="1"/>
</dbReference>
<dbReference type="PANTHER" id="PTHR43266">
    <property type="entry name" value="MACROLIDE-EFFLUX PROTEIN"/>
    <property type="match status" value="1"/>
</dbReference>
<keyword evidence="9" id="KW-0012">Acyltransferase</keyword>
<keyword evidence="4 7" id="KW-0812">Transmembrane</keyword>
<comment type="subcellular location">
    <subcellularLocation>
        <location evidence="1">Cell membrane</location>
        <topology evidence="1">Multi-pass membrane protein</topology>
    </subcellularLocation>
</comment>
<feature type="transmembrane region" description="Helical" evidence="7">
    <location>
        <begin position="54"/>
        <end position="75"/>
    </location>
</feature>
<dbReference type="Pfam" id="PF07690">
    <property type="entry name" value="MFS_1"/>
    <property type="match status" value="1"/>
</dbReference>
<feature type="domain" description="Phospholipid/glycerol acyltransferase" evidence="8">
    <location>
        <begin position="455"/>
        <end position="571"/>
    </location>
</feature>
<evidence type="ECO:0000256" key="2">
    <source>
        <dbReference type="ARBA" id="ARBA00022448"/>
    </source>
</evidence>
<dbReference type="PANTHER" id="PTHR43266:SF2">
    <property type="entry name" value="MAJOR FACILITATOR SUPERFAMILY (MFS) PROFILE DOMAIN-CONTAINING PROTEIN"/>
    <property type="match status" value="1"/>
</dbReference>
<dbReference type="InterPro" id="IPR036259">
    <property type="entry name" value="MFS_trans_sf"/>
</dbReference>
<evidence type="ECO:0000256" key="6">
    <source>
        <dbReference type="ARBA" id="ARBA00023136"/>
    </source>
</evidence>
<gene>
    <name evidence="9" type="ORF">MSL71_3460</name>
</gene>
<feature type="transmembrane region" description="Helical" evidence="7">
    <location>
        <begin position="263"/>
        <end position="282"/>
    </location>
</feature>
<sequence length="625" mass="67506">MTTHEHSPLSLLKAPRFAPFFWTQFAGAFNDNIFKNVLMLLLAFRAAQPGQTDILMNLAAGLFILPFFLFSSLAGQIADKFEKGRLIRMIKVAEIGIMCAGAAALMLGSTASLLALLFLMGTQSAFFGPVKYSIMPQHLDPSEIVGGNALVEMGTFVAILAGTIAGGLLIQLPSAYAALAVVATAIAGWLASRKIPKAPAASPELAINWNIFSQTLRTLGYAKKEKVVFLSVLGISWFWFLGACYVTQIPAYTKNVLHSTEGVATLLLAMFSIGIGAGSMLCEYLSGKKVEYGLVPIGSLGLSLFGIHLAAAGSLPVPEAPHTLMGFLGAEGSVPILLDLVLIGIFGGLYIVPLFAIVQTRSEESHRSRVIAANNILNALFMVGAAILGGVFLGPMGLSIPALFLTITLMNIAVAVYIYTLVPEFTMRCLVWVITHLFYRIHHEHLDKIPSEGPAVIVCNHVSYMDALIIGSCCRRPVRFVMDKGIFNIPVLNFIFRTGKTIPITAKRKDPEVYEAAFQRIAEELEDGQVVCIFPEGKLTRNGEIDTFKSGIEKIIKRTPAPVVPTALKGLWGSFFSHKDGTALAKRPRRLYSKIHYTVGDAVTPEEVSAGGLHSLVSELRGDHA</sequence>
<dbReference type="GO" id="GO:0016746">
    <property type="term" value="F:acyltransferase activity"/>
    <property type="evidence" value="ECO:0007669"/>
    <property type="project" value="UniProtKB-KW"/>
</dbReference>
<keyword evidence="5 7" id="KW-1133">Transmembrane helix</keyword>
<dbReference type="EMBL" id="CAADHO010000001">
    <property type="protein sequence ID" value="VFQ42725.1"/>
    <property type="molecule type" value="Genomic_DNA"/>
</dbReference>
<evidence type="ECO:0000256" key="3">
    <source>
        <dbReference type="ARBA" id="ARBA00022475"/>
    </source>
</evidence>
<evidence type="ECO:0000256" key="4">
    <source>
        <dbReference type="ARBA" id="ARBA00022692"/>
    </source>
</evidence>
<evidence type="ECO:0000313" key="10">
    <source>
        <dbReference type="Proteomes" id="UP000507962"/>
    </source>
</evidence>
<accession>A0A4U8YGX6</accession>
<dbReference type="GO" id="GO:0005886">
    <property type="term" value="C:plasma membrane"/>
    <property type="evidence" value="ECO:0007669"/>
    <property type="project" value="UniProtKB-SubCell"/>
</dbReference>
<dbReference type="CDD" id="cd06173">
    <property type="entry name" value="MFS_MefA_like"/>
    <property type="match status" value="1"/>
</dbReference>
<feature type="transmembrane region" description="Helical" evidence="7">
    <location>
        <begin position="400"/>
        <end position="422"/>
    </location>
</feature>
<dbReference type="SUPFAM" id="SSF103473">
    <property type="entry name" value="MFS general substrate transporter"/>
    <property type="match status" value="1"/>
</dbReference>
<dbReference type="SUPFAM" id="SSF69593">
    <property type="entry name" value="Glycerol-3-phosphate (1)-acyltransferase"/>
    <property type="match status" value="1"/>
</dbReference>